<evidence type="ECO:0000259" key="12">
    <source>
        <dbReference type="PROSITE" id="PS51283"/>
    </source>
</evidence>
<protein>
    <recommendedName>
        <fullName evidence="3">ubiquitinyl hydrolase 1</fullName>
        <ecNumber evidence="3">3.4.19.12</ecNumber>
    </recommendedName>
</protein>
<dbReference type="Proteomes" id="UP000256970">
    <property type="component" value="Unassembled WGS sequence"/>
</dbReference>
<evidence type="ECO:0000256" key="7">
    <source>
        <dbReference type="ARBA" id="ARBA00022807"/>
    </source>
</evidence>
<dbReference type="SUPFAM" id="SSF143791">
    <property type="entry name" value="DUSP-like"/>
    <property type="match status" value="1"/>
</dbReference>
<dbReference type="InterPro" id="IPR050164">
    <property type="entry name" value="Peptidase_C19"/>
</dbReference>
<keyword evidence="8" id="KW-0175">Coiled coil</keyword>
<feature type="compositionally biased region" description="Basic residues" evidence="9">
    <location>
        <begin position="1583"/>
        <end position="1593"/>
    </location>
</feature>
<feature type="region of interest" description="Disordered" evidence="9">
    <location>
        <begin position="1428"/>
        <end position="1482"/>
    </location>
</feature>
<dbReference type="SUPFAM" id="SSF54236">
    <property type="entry name" value="Ubiquitin-like"/>
    <property type="match status" value="1"/>
</dbReference>
<dbReference type="PROSITE" id="PS00973">
    <property type="entry name" value="USP_2"/>
    <property type="match status" value="1"/>
</dbReference>
<dbReference type="InterPro" id="IPR006615">
    <property type="entry name" value="Pept_C19_DUSP"/>
</dbReference>
<evidence type="ECO:0000313" key="13">
    <source>
        <dbReference type="EMBL" id="SZX72148.1"/>
    </source>
</evidence>
<dbReference type="InterPro" id="IPR001394">
    <property type="entry name" value="Peptidase_C19_UCH"/>
</dbReference>
<feature type="region of interest" description="Disordered" evidence="9">
    <location>
        <begin position="1797"/>
        <end position="1841"/>
    </location>
</feature>
<reference evidence="13 14" key="1">
    <citation type="submission" date="2016-10" db="EMBL/GenBank/DDBJ databases">
        <authorList>
            <person name="Cai Z."/>
        </authorList>
    </citation>
    <scope>NUCLEOTIDE SEQUENCE [LARGE SCALE GENOMIC DNA]</scope>
</reference>
<dbReference type="GO" id="GO:0005829">
    <property type="term" value="C:cytosol"/>
    <property type="evidence" value="ECO:0007669"/>
    <property type="project" value="TreeGrafter"/>
</dbReference>
<feature type="region of interest" description="Disordered" evidence="9">
    <location>
        <begin position="446"/>
        <end position="529"/>
    </location>
</feature>
<dbReference type="GO" id="GO:0005634">
    <property type="term" value="C:nucleus"/>
    <property type="evidence" value="ECO:0007669"/>
    <property type="project" value="TreeGrafter"/>
</dbReference>
<evidence type="ECO:0000259" key="11">
    <source>
        <dbReference type="PROSITE" id="PS50235"/>
    </source>
</evidence>
<comment type="similarity">
    <text evidence="2">Belongs to the peptidase C19 family.</text>
</comment>
<keyword evidence="14" id="KW-1185">Reference proteome</keyword>
<dbReference type="SUPFAM" id="SSF54001">
    <property type="entry name" value="Cysteine proteinases"/>
    <property type="match status" value="1"/>
</dbReference>
<feature type="domain" description="DUSP" evidence="12">
    <location>
        <begin position="1171"/>
        <end position="1303"/>
    </location>
</feature>
<accession>A0A383W3B3</accession>
<keyword evidence="7" id="KW-0788">Thiol protease</keyword>
<gene>
    <name evidence="13" type="ORF">BQ4739_LOCUS12302</name>
</gene>
<dbReference type="PROSITE" id="PS50053">
    <property type="entry name" value="UBIQUITIN_2"/>
    <property type="match status" value="1"/>
</dbReference>
<feature type="compositionally biased region" description="Low complexity" evidence="9">
    <location>
        <begin position="416"/>
        <end position="426"/>
    </location>
</feature>
<dbReference type="PANTHER" id="PTHR24006:SF758">
    <property type="entry name" value="UBIQUITIN CARBOXYL-TERMINAL HYDROLASE 36"/>
    <property type="match status" value="1"/>
</dbReference>
<feature type="compositionally biased region" description="Low complexity" evidence="9">
    <location>
        <begin position="564"/>
        <end position="575"/>
    </location>
</feature>
<keyword evidence="6" id="KW-0378">Hydrolase</keyword>
<feature type="compositionally biased region" description="Low complexity" evidence="9">
    <location>
        <begin position="1387"/>
        <end position="1407"/>
    </location>
</feature>
<evidence type="ECO:0000256" key="2">
    <source>
        <dbReference type="ARBA" id="ARBA00009085"/>
    </source>
</evidence>
<dbReference type="GO" id="GO:0006508">
    <property type="term" value="P:proteolysis"/>
    <property type="evidence" value="ECO:0007669"/>
    <property type="project" value="UniProtKB-KW"/>
</dbReference>
<evidence type="ECO:0000256" key="1">
    <source>
        <dbReference type="ARBA" id="ARBA00000707"/>
    </source>
</evidence>
<evidence type="ECO:0000259" key="10">
    <source>
        <dbReference type="PROSITE" id="PS50053"/>
    </source>
</evidence>
<feature type="region of interest" description="Disordered" evidence="9">
    <location>
        <begin position="1559"/>
        <end position="1612"/>
    </location>
</feature>
<dbReference type="InterPro" id="IPR035927">
    <property type="entry name" value="DUSP-like_sf"/>
</dbReference>
<feature type="domain" description="Ubiquitin-like" evidence="10">
    <location>
        <begin position="1676"/>
        <end position="1748"/>
    </location>
</feature>
<feature type="compositionally biased region" description="Low complexity" evidence="9">
    <location>
        <begin position="1429"/>
        <end position="1447"/>
    </location>
</feature>
<sequence>MPPGRKAKGKQGEGLDANEARLVLQLLDLDEQLPRETLLKVFKLGQTPCPPACGTKGKGSKDNPECFHGLMPAEGSFRKKGLWQKEPILGQLGHDPADDKRQAPDVPAGLRNLGNTCYVNAAMQFLQAIPEFRHALYVLEPHLAEQDVIRQLRDLFIELHFGPRRYVDPEPFANSLQLNHAIQQDGQEFLKLLLTKLEHTFASSAQQEVRGVVQTLFRGHFSYVTTCRSCGQQSAGSARKVEYYELPLQVQGMASLRHSMASALAPEELVGDNQYLCENCGCKCDAERQMQLRSLPPYLCLSLQRFVFDVQTFEKKKASNKLSIPLLLDMGETLTAAGVALPCAAPAGPDGARLLPGSPGCVYELAAVLIHKGTSASHGHYVAHIKMPDSGSWWRFDDETAEEMGTQPTSFPADHGTTAQAQAAAADKAGAADGAAADASAGAEASAAGSTGKKRGRGGGAAGSSKRGRGRGGGRGPRKTRDEEDSDYEAHSKAKGSKSRARGRVASSAGRGSSAGKGRSRKAAADGAGAYDEEAAIVAAMQQSLHDVEHEVQQQRQILASFGQAEQQQLQQQQQPGADAMECDVPQAEAAPQEERGRRKRNAAEPAAAAAADAADSATAKKKAGRGKAAAAAAAGDDADFKAEPDAGAAASAAEVKQLPDEQVEIVSGNAYFLVYRQRISSIGRAAAPATAPAAAGTADAATSHAAAGAGAAHANGHAAAGSAAAEAGQQVQLPLQLEAGQQVQLPPQLEQQLQALPEAVRQRVQQLHQDFAQACANHQQVKSDALERVKQRQEEVSGISQMLPLSEPGDPGCLISAAWLETWANSEEGRGPVDNGPLLCSHGALSPDKPPGSFKYLSSTAWEALVGSHQGGPQLRLADVCRECLRQQLQGLVSSDYAAELREQLLAMLADEEEANAAAGRGDADMPGNYVSKTWLKGFRARQGVGGGSLQPPTAGITCCHGRLMPESKSGAARRSVVSAEAWLLLKEVWVMHVVREVGRRRAKAAKAAAERAAAGLLEEAGGAAGDDDGDVKIVDHAADADGDVKIVDVEDTKQEATPAASGEQQQQQQHISVKEEVDLQDSDNEQQQQQQQCEERAGSRATSPSTAAAAAAAAAGSWQLPIPLDGSVEVTEAQLRELLPSFASFQAFDCEVCKASLAEAVVGHQEAKQQLEAQRAALAKLLAGSVNESLDPSREYYLVPNDWVASWRAHVQAVASSRTPGKAALPPAPGPLPAAVRSLLCTCHPDCPGLAAPLPDIVNKRGRFSQADPQGDALRVITAEEWQQLLLHHSGLPADTLEQEQQEAAAAVAAATAALSNHRASRGRRSGASTPAAAEAAALQQHQVQQQELQALQLQRIASMAEVDAGFRGIRAMLRVRAPAENGTAVQAQQQQQQQQALPPLQDQADQPVQQLPPLQVGLSMNGLHPAAAEQQQQQQPQDQRQANAMDTDVECVSPTKQQQPQHAVGSTSSPEVAAAARRLQRAGRSEAAAAGSGEVELVAEIVRPAAAPAAAAVPAANAGDVDAATAAAVAAAQAANAGEAADASSSEDPEGLLVAVTQPGDDDWQPDADDDAGEQQQRSSSRRTRSRPGHKAAAAGRAGNGGSVDADSGAAPAAATAAAAALLGWLETSPEPCQQHLQAAAAARRAALLVYEAAEVMVELVSEQELPAAFTGTGVERKSRRARKNRQPLKVASSDSLAQLRLKVFEALSVHPKNQALYMRGSQLQGEDSTLAQLEVFPGEELRVVNTNEVDNDDYASVFDGVAAGKRRREVETGFKDTALIGCSAARPAVATSAEDAMEAASSPNPAAQEGECAKTPVASGKTSAAGAACDGLTNAST</sequence>
<keyword evidence="5" id="KW-0833">Ubl conjugation pathway</keyword>
<feature type="compositionally biased region" description="Low complexity" evidence="9">
    <location>
        <begin position="504"/>
        <end position="517"/>
    </location>
</feature>
<name>A0A383W3B3_TETOB</name>
<evidence type="ECO:0000256" key="8">
    <source>
        <dbReference type="SAM" id="Coils"/>
    </source>
</evidence>
<dbReference type="InterPro" id="IPR000626">
    <property type="entry name" value="Ubiquitin-like_dom"/>
</dbReference>
<feature type="compositionally biased region" description="Low complexity" evidence="9">
    <location>
        <begin position="1594"/>
        <end position="1612"/>
    </location>
</feature>
<dbReference type="Gene3D" id="3.30.2230.10">
    <property type="entry name" value="DUSP-like"/>
    <property type="match status" value="1"/>
</dbReference>
<evidence type="ECO:0000256" key="3">
    <source>
        <dbReference type="ARBA" id="ARBA00012759"/>
    </source>
</evidence>
<feature type="compositionally biased region" description="Basic residues" evidence="9">
    <location>
        <begin position="466"/>
        <end position="478"/>
    </location>
</feature>
<dbReference type="PANTHER" id="PTHR24006">
    <property type="entry name" value="UBIQUITIN CARBOXYL-TERMINAL HYDROLASE"/>
    <property type="match status" value="1"/>
</dbReference>
<dbReference type="InterPro" id="IPR038765">
    <property type="entry name" value="Papain-like_cys_pep_sf"/>
</dbReference>
<dbReference type="EC" id="3.4.19.12" evidence="3"/>
<dbReference type="InterPro" id="IPR029071">
    <property type="entry name" value="Ubiquitin-like_domsf"/>
</dbReference>
<dbReference type="GO" id="GO:0004843">
    <property type="term" value="F:cysteine-type deubiquitinase activity"/>
    <property type="evidence" value="ECO:0007669"/>
    <property type="project" value="UniProtKB-EC"/>
</dbReference>
<dbReference type="GO" id="GO:0016579">
    <property type="term" value="P:protein deubiquitination"/>
    <property type="evidence" value="ECO:0007669"/>
    <property type="project" value="InterPro"/>
</dbReference>
<evidence type="ECO:0000256" key="5">
    <source>
        <dbReference type="ARBA" id="ARBA00022786"/>
    </source>
</evidence>
<dbReference type="Gene3D" id="3.90.70.10">
    <property type="entry name" value="Cysteine proteinases"/>
    <property type="match status" value="1"/>
</dbReference>
<feature type="compositionally biased region" description="Low complexity" evidence="9">
    <location>
        <begin position="627"/>
        <end position="636"/>
    </location>
</feature>
<evidence type="ECO:0000256" key="9">
    <source>
        <dbReference type="SAM" id="MobiDB-lite"/>
    </source>
</evidence>
<evidence type="ECO:0000256" key="4">
    <source>
        <dbReference type="ARBA" id="ARBA00022670"/>
    </source>
</evidence>
<comment type="catalytic activity">
    <reaction evidence="1">
        <text>Thiol-dependent hydrolysis of ester, thioester, amide, peptide and isopeptide bonds formed by the C-terminal Gly of ubiquitin (a 76-residue protein attached to proteins as an intracellular targeting signal).</text>
        <dbReference type="EC" id="3.4.19.12"/>
    </reaction>
</comment>
<feature type="compositionally biased region" description="Polar residues" evidence="9">
    <location>
        <begin position="1457"/>
        <end position="1473"/>
    </location>
</feature>
<dbReference type="InterPro" id="IPR018200">
    <property type="entry name" value="USP_CS"/>
</dbReference>
<feature type="coiled-coil region" evidence="8">
    <location>
        <begin position="1156"/>
        <end position="1186"/>
    </location>
</feature>
<dbReference type="InterPro" id="IPR044743">
    <property type="entry name" value="Ubl_USP48"/>
</dbReference>
<feature type="compositionally biased region" description="Low complexity" evidence="9">
    <location>
        <begin position="604"/>
        <end position="618"/>
    </location>
</feature>
<proteinExistence type="inferred from homology"/>
<dbReference type="PROSITE" id="PS51283">
    <property type="entry name" value="DUSP"/>
    <property type="match status" value="2"/>
</dbReference>
<feature type="compositionally biased region" description="Acidic residues" evidence="9">
    <location>
        <begin position="1563"/>
        <end position="1576"/>
    </location>
</feature>
<feature type="compositionally biased region" description="Basic residues" evidence="9">
    <location>
        <begin position="493"/>
        <end position="503"/>
    </location>
</feature>
<feature type="domain" description="DUSP" evidence="12">
    <location>
        <begin position="788"/>
        <end position="882"/>
    </location>
</feature>
<evidence type="ECO:0000313" key="14">
    <source>
        <dbReference type="Proteomes" id="UP000256970"/>
    </source>
</evidence>
<feature type="compositionally biased region" description="Low complexity" evidence="9">
    <location>
        <begin position="1328"/>
        <end position="1341"/>
    </location>
</feature>
<evidence type="ECO:0000256" key="6">
    <source>
        <dbReference type="ARBA" id="ARBA00022801"/>
    </source>
</evidence>
<feature type="region of interest" description="Disordered" evidence="9">
    <location>
        <begin position="1318"/>
        <end position="1341"/>
    </location>
</feature>
<feature type="region of interest" description="Disordered" evidence="9">
    <location>
        <begin position="564"/>
        <end position="639"/>
    </location>
</feature>
<dbReference type="PROSITE" id="PS00972">
    <property type="entry name" value="USP_1"/>
    <property type="match status" value="1"/>
</dbReference>
<dbReference type="InterPro" id="IPR028889">
    <property type="entry name" value="USP"/>
</dbReference>
<dbReference type="Pfam" id="PF00443">
    <property type="entry name" value="UCH"/>
    <property type="match status" value="1"/>
</dbReference>
<dbReference type="EMBL" id="FNXT01001106">
    <property type="protein sequence ID" value="SZX72148.1"/>
    <property type="molecule type" value="Genomic_DNA"/>
</dbReference>
<organism evidence="13 14">
    <name type="scientific">Tetradesmus obliquus</name>
    <name type="common">Green alga</name>
    <name type="synonym">Acutodesmus obliquus</name>
    <dbReference type="NCBI Taxonomy" id="3088"/>
    <lineage>
        <taxon>Eukaryota</taxon>
        <taxon>Viridiplantae</taxon>
        <taxon>Chlorophyta</taxon>
        <taxon>core chlorophytes</taxon>
        <taxon>Chlorophyceae</taxon>
        <taxon>CS clade</taxon>
        <taxon>Sphaeropleales</taxon>
        <taxon>Scenedesmaceae</taxon>
        <taxon>Tetradesmus</taxon>
    </lineage>
</organism>
<keyword evidence="4" id="KW-0645">Protease</keyword>
<feature type="region of interest" description="Disordered" evidence="9">
    <location>
        <begin position="1056"/>
        <end position="1108"/>
    </location>
</feature>
<dbReference type="Gene3D" id="3.10.20.90">
    <property type="entry name" value="Phosphatidylinositol 3-kinase Catalytic Subunit, Chain A, domain 1"/>
    <property type="match status" value="1"/>
</dbReference>
<dbReference type="GO" id="GO:0004197">
    <property type="term" value="F:cysteine-type endopeptidase activity"/>
    <property type="evidence" value="ECO:0007669"/>
    <property type="project" value="InterPro"/>
</dbReference>
<feature type="region of interest" description="Disordered" evidence="9">
    <location>
        <begin position="402"/>
        <end position="426"/>
    </location>
</feature>
<dbReference type="STRING" id="3088.A0A383W3B3"/>
<dbReference type="PROSITE" id="PS50235">
    <property type="entry name" value="USP_3"/>
    <property type="match status" value="1"/>
</dbReference>
<feature type="domain" description="USP" evidence="11">
    <location>
        <begin position="108"/>
        <end position="429"/>
    </location>
</feature>
<dbReference type="CDD" id="cd01795">
    <property type="entry name" value="Ubl_USP48"/>
    <property type="match status" value="1"/>
</dbReference>
<feature type="region of interest" description="Disordered" evidence="9">
    <location>
        <begin position="1386"/>
        <end position="1407"/>
    </location>
</feature>